<organism evidence="1">
    <name type="scientific">marine metagenome</name>
    <dbReference type="NCBI Taxonomy" id="408172"/>
    <lineage>
        <taxon>unclassified sequences</taxon>
        <taxon>metagenomes</taxon>
        <taxon>ecological metagenomes</taxon>
    </lineage>
</organism>
<gene>
    <name evidence="1" type="ORF">METZ01_LOCUS189307</name>
</gene>
<reference evidence="1" key="1">
    <citation type="submission" date="2018-05" db="EMBL/GenBank/DDBJ databases">
        <authorList>
            <person name="Lanie J.A."/>
            <person name="Ng W.-L."/>
            <person name="Kazmierczak K.M."/>
            <person name="Andrzejewski T.M."/>
            <person name="Davidsen T.M."/>
            <person name="Wayne K.J."/>
            <person name="Tettelin H."/>
            <person name="Glass J.I."/>
            <person name="Rusch D."/>
            <person name="Podicherti R."/>
            <person name="Tsui H.-C.T."/>
            <person name="Winkler M.E."/>
        </authorList>
    </citation>
    <scope>NUCLEOTIDE SEQUENCE</scope>
</reference>
<dbReference type="AlphaFoldDB" id="A0A382DFS9"/>
<sequence length="32" mass="3551">MRKRYRKVPLLNGMLLANGGQKSLIGPKNIAL</sequence>
<accession>A0A382DFS9</accession>
<proteinExistence type="predicted"/>
<protein>
    <submittedName>
        <fullName evidence="1">Uncharacterized protein</fullName>
    </submittedName>
</protein>
<dbReference type="EMBL" id="UINC01038849">
    <property type="protein sequence ID" value="SVB36453.1"/>
    <property type="molecule type" value="Genomic_DNA"/>
</dbReference>
<evidence type="ECO:0000313" key="1">
    <source>
        <dbReference type="EMBL" id="SVB36453.1"/>
    </source>
</evidence>
<name>A0A382DFS9_9ZZZZ</name>